<name>A0ABX8BQT0_9ACTN</name>
<reference evidence="2 3" key="1">
    <citation type="submission" date="2021-05" db="EMBL/GenBank/DDBJ databases">
        <title>Direct Submission.</title>
        <authorList>
            <person name="Li K."/>
            <person name="Gao J."/>
        </authorList>
    </citation>
    <scope>NUCLEOTIDE SEQUENCE [LARGE SCALE GENOMIC DNA]</scope>
    <source>
        <strain evidence="2 3">Mg02</strain>
    </source>
</reference>
<keyword evidence="3" id="KW-1185">Reference proteome</keyword>
<dbReference type="Pfam" id="PF00583">
    <property type="entry name" value="Acetyltransf_1"/>
    <property type="match status" value="1"/>
</dbReference>
<proteinExistence type="predicted"/>
<evidence type="ECO:0000313" key="3">
    <source>
        <dbReference type="Proteomes" id="UP000676079"/>
    </source>
</evidence>
<dbReference type="InterPro" id="IPR000182">
    <property type="entry name" value="GNAT_dom"/>
</dbReference>
<dbReference type="InterPro" id="IPR016181">
    <property type="entry name" value="Acyl_CoA_acyltransferase"/>
</dbReference>
<organism evidence="2 3">
    <name type="scientific">Nocardiopsis changdeensis</name>
    <dbReference type="NCBI Taxonomy" id="2831969"/>
    <lineage>
        <taxon>Bacteria</taxon>
        <taxon>Bacillati</taxon>
        <taxon>Actinomycetota</taxon>
        <taxon>Actinomycetes</taxon>
        <taxon>Streptosporangiales</taxon>
        <taxon>Nocardiopsidaceae</taxon>
        <taxon>Nocardiopsis</taxon>
    </lineage>
</organism>
<dbReference type="Proteomes" id="UP000676079">
    <property type="component" value="Chromosome"/>
</dbReference>
<sequence length="211" mass="23292">MTGGAERAGMIEVVRADALGETRRREVARVFVDGFGPDLAAFSKDPEVLADAIAHMLVPERFYVALVDGEPAGLASLTVDDEECVEPDARTLRRHLGAVRGTIADRVFRSQFQGAVREPREGKAEIGFVASSLRHRGRGAAKAVLLHLLALPGYDEYVLEDIAGNNEAALGLYRRLGFREYRRRRAPYAGFSGIKEYVSMRLVQEHPAQRD</sequence>
<dbReference type="EMBL" id="CP074133">
    <property type="protein sequence ID" value="QUX24085.1"/>
    <property type="molecule type" value="Genomic_DNA"/>
</dbReference>
<protein>
    <submittedName>
        <fullName evidence="2">GNAT family N-acetyltransferase</fullName>
    </submittedName>
</protein>
<accession>A0ABX8BQT0</accession>
<dbReference type="RefSeq" id="WP_220559476.1">
    <property type="nucleotide sequence ID" value="NZ_CP074133.1"/>
</dbReference>
<dbReference type="Gene3D" id="3.40.630.30">
    <property type="match status" value="1"/>
</dbReference>
<evidence type="ECO:0000259" key="1">
    <source>
        <dbReference type="Pfam" id="PF00583"/>
    </source>
</evidence>
<gene>
    <name evidence="2" type="ORF">KGD84_07160</name>
</gene>
<dbReference type="SUPFAM" id="SSF55729">
    <property type="entry name" value="Acyl-CoA N-acyltransferases (Nat)"/>
    <property type="match status" value="1"/>
</dbReference>
<evidence type="ECO:0000313" key="2">
    <source>
        <dbReference type="EMBL" id="QUX24085.1"/>
    </source>
</evidence>
<feature type="domain" description="N-acetyltransferase" evidence="1">
    <location>
        <begin position="57"/>
        <end position="178"/>
    </location>
</feature>